<reference evidence="4 5" key="1">
    <citation type="submission" date="2019-08" db="EMBL/GenBank/DDBJ databases">
        <title>Ulvibacter marinistellae sp. nov., isolated from a starfish, Patiria pectinifera.</title>
        <authorList>
            <person name="Kawano K."/>
            <person name="Ushijima N."/>
            <person name="Kihara M."/>
            <person name="Itoh H."/>
        </authorList>
    </citation>
    <scope>NUCLEOTIDE SEQUENCE [LARGE SCALE GENOMIC DNA]</scope>
    <source>
        <strain evidence="4 5">KK4</strain>
    </source>
</reference>
<dbReference type="AlphaFoldDB" id="A0A5J4FXR3"/>
<dbReference type="Gene3D" id="3.80.10.10">
    <property type="entry name" value="Ribonuclease Inhibitor"/>
    <property type="match status" value="1"/>
</dbReference>
<evidence type="ECO:0000313" key="5">
    <source>
        <dbReference type="Proteomes" id="UP000326994"/>
    </source>
</evidence>
<dbReference type="InterPro" id="IPR032675">
    <property type="entry name" value="LRR_dom_sf"/>
</dbReference>
<dbReference type="PANTHER" id="PTHR31018:SF3">
    <property type="entry name" value="RECEPTOR PROTEIN-TYROSINE KINASE"/>
    <property type="match status" value="1"/>
</dbReference>
<dbReference type="RefSeq" id="WP_151892877.1">
    <property type="nucleotide sequence ID" value="NZ_BKCF01000001.1"/>
</dbReference>
<evidence type="ECO:0000313" key="4">
    <source>
        <dbReference type="EMBL" id="GEQ84936.1"/>
    </source>
</evidence>
<sequence length="333" mass="35645">MKKLSYYLIALFVVIGCQKDDTQPVEEQEGQNEDVNITTSLLTNITQIKATTGGIITGVEISEIDSQGIVLSLTNNPTTDDTVVINETIALNYSVEILNLEVDTQYFVKSFITVDNETFYGDELVLNTLEHKEFNAIVTLTSQSNIDAFFSEGWSKISGFIIEEEVDGDITDLSAMSSLLEIGEAGATVTVVDIKNNSSLQGLEGLHNVTTIGGGIVLSNNALIDISALGNLTIIDRLGIGSEPLTNLNGLNNVTTITDALSIGGNNQLTSLEDLGSLTSIGNMVLINSNDSLQNYCSLTTALASVDNSYDYNAFGNAFNPTLEDLQNGNCSL</sequence>
<accession>A0A5J4FXR3</accession>
<comment type="subcellular location">
    <subcellularLocation>
        <location evidence="1">Cell envelope</location>
    </subcellularLocation>
</comment>
<dbReference type="PANTHER" id="PTHR31018">
    <property type="entry name" value="SPORULATION-SPECIFIC PROTEIN-RELATED"/>
    <property type="match status" value="1"/>
</dbReference>
<dbReference type="OrthoDB" id="9765957at2"/>
<keyword evidence="2" id="KW-0732">Signal</keyword>
<gene>
    <name evidence="4" type="ORF">ULMS_04440</name>
</gene>
<dbReference type="GO" id="GO:0030313">
    <property type="term" value="C:cell envelope"/>
    <property type="evidence" value="ECO:0007669"/>
    <property type="project" value="UniProtKB-SubCell"/>
</dbReference>
<evidence type="ECO:0000256" key="2">
    <source>
        <dbReference type="ARBA" id="ARBA00022729"/>
    </source>
</evidence>
<comment type="caution">
    <text evidence="4">The sequence shown here is derived from an EMBL/GenBank/DDBJ whole genome shotgun (WGS) entry which is preliminary data.</text>
</comment>
<dbReference type="InterPro" id="IPR051648">
    <property type="entry name" value="CWI-Assembly_Regulator"/>
</dbReference>
<dbReference type="PROSITE" id="PS51257">
    <property type="entry name" value="PROKAR_LIPOPROTEIN"/>
    <property type="match status" value="1"/>
</dbReference>
<organism evidence="4 5">
    <name type="scientific">Patiriisocius marinistellae</name>
    <dbReference type="NCBI Taxonomy" id="2494560"/>
    <lineage>
        <taxon>Bacteria</taxon>
        <taxon>Pseudomonadati</taxon>
        <taxon>Bacteroidota</taxon>
        <taxon>Flavobacteriia</taxon>
        <taxon>Flavobacteriales</taxon>
        <taxon>Flavobacteriaceae</taxon>
        <taxon>Patiriisocius</taxon>
    </lineage>
</organism>
<dbReference type="Proteomes" id="UP000326994">
    <property type="component" value="Unassembled WGS sequence"/>
</dbReference>
<dbReference type="EMBL" id="BKCF01000001">
    <property type="protein sequence ID" value="GEQ84936.1"/>
    <property type="molecule type" value="Genomic_DNA"/>
</dbReference>
<dbReference type="SUPFAM" id="SSF52058">
    <property type="entry name" value="L domain-like"/>
    <property type="match status" value="1"/>
</dbReference>
<evidence type="ECO:0008006" key="6">
    <source>
        <dbReference type="Google" id="ProtNLM"/>
    </source>
</evidence>
<protein>
    <recommendedName>
        <fullName evidence="6">Receptor L-domain domain-containing protein</fullName>
    </recommendedName>
</protein>
<keyword evidence="5" id="KW-1185">Reference proteome</keyword>
<evidence type="ECO:0000256" key="3">
    <source>
        <dbReference type="ARBA" id="ARBA00023180"/>
    </source>
</evidence>
<evidence type="ECO:0000256" key="1">
    <source>
        <dbReference type="ARBA" id="ARBA00004196"/>
    </source>
</evidence>
<name>A0A5J4FXR3_9FLAO</name>
<keyword evidence="3" id="KW-0325">Glycoprotein</keyword>
<proteinExistence type="predicted"/>